<evidence type="ECO:0000256" key="3">
    <source>
        <dbReference type="ARBA" id="ARBA00022691"/>
    </source>
</evidence>
<dbReference type="AlphaFoldDB" id="A0A6H9WNX0"/>
<dbReference type="NCBIfam" id="NF000499">
    <property type="entry name" value="Erm23S_rRNA_broad"/>
    <property type="match status" value="1"/>
</dbReference>
<keyword evidence="1 5" id="KW-0489">Methyltransferase</keyword>
<evidence type="ECO:0000256" key="4">
    <source>
        <dbReference type="ARBA" id="ARBA00022884"/>
    </source>
</evidence>
<dbReference type="GO" id="GO:0000179">
    <property type="term" value="F:rRNA (adenine-N6,N6-)-dimethyltransferase activity"/>
    <property type="evidence" value="ECO:0007669"/>
    <property type="project" value="UniProtKB-UniRule"/>
</dbReference>
<dbReference type="SMART" id="SM00650">
    <property type="entry name" value="rADc"/>
    <property type="match status" value="1"/>
</dbReference>
<dbReference type="PANTHER" id="PTHR11727:SF7">
    <property type="entry name" value="DIMETHYLADENOSINE TRANSFERASE-RELATED"/>
    <property type="match status" value="1"/>
</dbReference>
<dbReference type="InterPro" id="IPR020596">
    <property type="entry name" value="rRNA_Ade_Mease_Trfase_CS"/>
</dbReference>
<sequence>MPTMHGGRHEHGQNFLSDAATIRRVVDLVARTRGPILEIGPGRGALTFELERLGRPITAVEIDLRLARRLEQRVGPRVNIVAGDFLRWPLPTNPYVVVGNLPFHLTTAMLRKVLHAPGWTNAVLLVQWEVARRRAGVGGVTMMTAQWWPWMTFDLHGRVPARAFAPRPSVDGGLLAIARRQKPLVATTRGEEYRAFVHAVFQGRGRGVPDIARRAVTPDRRGAIDLWLSRERVAAGTLPRDLGAAQWAGLFHAARGELAGAPPATGAGRRRRGRSRWR</sequence>
<dbReference type="Gene3D" id="3.40.50.150">
    <property type="entry name" value="Vaccinia Virus protein VP39"/>
    <property type="match status" value="1"/>
</dbReference>
<dbReference type="EMBL" id="WBJY01000001">
    <property type="protein sequence ID" value="KAB1649411.1"/>
    <property type="molecule type" value="Genomic_DNA"/>
</dbReference>
<evidence type="ECO:0000256" key="5">
    <source>
        <dbReference type="PROSITE-ProRule" id="PRU01026"/>
    </source>
</evidence>
<keyword evidence="9" id="KW-1185">Reference proteome</keyword>
<dbReference type="InterPro" id="IPR001737">
    <property type="entry name" value="KsgA/Erm"/>
</dbReference>
<dbReference type="PROSITE" id="PS01131">
    <property type="entry name" value="RRNA_A_DIMETH"/>
    <property type="match status" value="1"/>
</dbReference>
<keyword evidence="4 5" id="KW-0694">RNA-binding</keyword>
<proteinExistence type="inferred from homology"/>
<gene>
    <name evidence="8" type="primary">erm</name>
    <name evidence="8" type="ORF">F8O04_03850</name>
</gene>
<name>A0A6H9WNX0_9MICO</name>
<feature type="binding site" evidence="5">
    <location>
        <position position="40"/>
    </location>
    <ligand>
        <name>S-adenosyl-L-methionine</name>
        <dbReference type="ChEBI" id="CHEBI:59789"/>
    </ligand>
</feature>
<dbReference type="InterPro" id="IPR023165">
    <property type="entry name" value="rRNA_Ade_diMease-like_C"/>
</dbReference>
<dbReference type="GO" id="GO:0005829">
    <property type="term" value="C:cytosol"/>
    <property type="evidence" value="ECO:0007669"/>
    <property type="project" value="TreeGrafter"/>
</dbReference>
<reference evidence="8 9" key="1">
    <citation type="submission" date="2019-09" db="EMBL/GenBank/DDBJ databases">
        <title>Phylogeny of genus Pseudoclavibacter and closely related genus.</title>
        <authorList>
            <person name="Li Y."/>
        </authorList>
    </citation>
    <scope>NUCLEOTIDE SEQUENCE [LARGE SCALE GENOMIC DNA]</scope>
    <source>
        <strain evidence="8 9">EGI 60007</strain>
    </source>
</reference>
<feature type="binding site" evidence="5">
    <location>
        <position position="61"/>
    </location>
    <ligand>
        <name>S-adenosyl-L-methionine</name>
        <dbReference type="ChEBI" id="CHEBI:59789"/>
    </ligand>
</feature>
<dbReference type="InterPro" id="IPR029063">
    <property type="entry name" value="SAM-dependent_MTases_sf"/>
</dbReference>
<feature type="region of interest" description="Disordered" evidence="6">
    <location>
        <begin position="258"/>
        <end position="278"/>
    </location>
</feature>
<feature type="binding site" evidence="5">
    <location>
        <position position="100"/>
    </location>
    <ligand>
        <name>S-adenosyl-L-methionine</name>
        <dbReference type="ChEBI" id="CHEBI:59789"/>
    </ligand>
</feature>
<evidence type="ECO:0000313" key="9">
    <source>
        <dbReference type="Proteomes" id="UP000431744"/>
    </source>
</evidence>
<protein>
    <submittedName>
        <fullName evidence="8">23S ribosomal RNA methyltransferase Erm</fullName>
    </submittedName>
</protein>
<evidence type="ECO:0000313" key="8">
    <source>
        <dbReference type="EMBL" id="KAB1649411.1"/>
    </source>
</evidence>
<feature type="binding site" evidence="5">
    <location>
        <position position="16"/>
    </location>
    <ligand>
        <name>S-adenosyl-L-methionine</name>
        <dbReference type="ChEBI" id="CHEBI:59789"/>
    </ligand>
</feature>
<comment type="caution">
    <text evidence="8">The sequence shown here is derived from an EMBL/GenBank/DDBJ whole genome shotgun (WGS) entry which is preliminary data.</text>
</comment>
<dbReference type="OrthoDB" id="3616874at2"/>
<accession>A0A6H9WNX0</accession>
<keyword evidence="2 5" id="KW-0808">Transferase</keyword>
<organism evidence="8 9">
    <name type="scientific">Pseudoclavibacter endophyticus</name>
    <dbReference type="NCBI Taxonomy" id="1778590"/>
    <lineage>
        <taxon>Bacteria</taxon>
        <taxon>Bacillati</taxon>
        <taxon>Actinomycetota</taxon>
        <taxon>Actinomycetes</taxon>
        <taxon>Micrococcales</taxon>
        <taxon>Microbacteriaceae</taxon>
        <taxon>Pseudoclavibacter</taxon>
    </lineage>
</organism>
<feature type="domain" description="Ribosomal RNA adenine methylase transferase N-terminal" evidence="7">
    <location>
        <begin position="21"/>
        <end position="181"/>
    </location>
</feature>
<dbReference type="Pfam" id="PF00398">
    <property type="entry name" value="RrnaAD"/>
    <property type="match status" value="1"/>
</dbReference>
<dbReference type="RefSeq" id="WP_158028001.1">
    <property type="nucleotide sequence ID" value="NZ_BMHG01000001.1"/>
</dbReference>
<feature type="binding site" evidence="5">
    <location>
        <position position="14"/>
    </location>
    <ligand>
        <name>S-adenosyl-L-methionine</name>
        <dbReference type="ChEBI" id="CHEBI:59789"/>
    </ligand>
</feature>
<dbReference type="GO" id="GO:0003723">
    <property type="term" value="F:RNA binding"/>
    <property type="evidence" value="ECO:0007669"/>
    <property type="project" value="UniProtKB-UniRule"/>
</dbReference>
<feature type="compositionally biased region" description="Basic residues" evidence="6">
    <location>
        <begin position="268"/>
        <end position="278"/>
    </location>
</feature>
<evidence type="ECO:0000256" key="2">
    <source>
        <dbReference type="ARBA" id="ARBA00022679"/>
    </source>
</evidence>
<keyword evidence="3 5" id="KW-0949">S-adenosyl-L-methionine</keyword>
<dbReference type="Gene3D" id="1.10.8.100">
    <property type="entry name" value="Ribosomal RNA adenine dimethylase-like, domain 2"/>
    <property type="match status" value="1"/>
</dbReference>
<evidence type="ECO:0000256" key="1">
    <source>
        <dbReference type="ARBA" id="ARBA00022603"/>
    </source>
</evidence>
<dbReference type="PROSITE" id="PS51689">
    <property type="entry name" value="SAM_RNA_A_N6_MT"/>
    <property type="match status" value="1"/>
</dbReference>
<evidence type="ECO:0000256" key="6">
    <source>
        <dbReference type="SAM" id="MobiDB-lite"/>
    </source>
</evidence>
<comment type="similarity">
    <text evidence="5">Belongs to the class I-like SAM-binding methyltransferase superfamily. rRNA adenine N(6)-methyltransferase family.</text>
</comment>
<feature type="binding site" evidence="5">
    <location>
        <position position="84"/>
    </location>
    <ligand>
        <name>S-adenosyl-L-methionine</name>
        <dbReference type="ChEBI" id="CHEBI:59789"/>
    </ligand>
</feature>
<dbReference type="SUPFAM" id="SSF53335">
    <property type="entry name" value="S-adenosyl-L-methionine-dependent methyltransferases"/>
    <property type="match status" value="1"/>
</dbReference>
<dbReference type="CDD" id="cd02440">
    <property type="entry name" value="AdoMet_MTases"/>
    <property type="match status" value="1"/>
</dbReference>
<dbReference type="PANTHER" id="PTHR11727">
    <property type="entry name" value="DIMETHYLADENOSINE TRANSFERASE"/>
    <property type="match status" value="1"/>
</dbReference>
<dbReference type="Proteomes" id="UP000431744">
    <property type="component" value="Unassembled WGS sequence"/>
</dbReference>
<dbReference type="InterPro" id="IPR020598">
    <property type="entry name" value="rRNA_Ade_methylase_Trfase_N"/>
</dbReference>
<evidence type="ECO:0000259" key="7">
    <source>
        <dbReference type="SMART" id="SM00650"/>
    </source>
</evidence>